<protein>
    <recommendedName>
        <fullName evidence="9">RxLR effector protein</fullName>
    </recommendedName>
</protein>
<proteinExistence type="predicted"/>
<evidence type="ECO:0000256" key="1">
    <source>
        <dbReference type="SAM" id="MobiDB-lite"/>
    </source>
</evidence>
<accession>A0A6A3I2W4</accession>
<comment type="caution">
    <text evidence="3">The sequence shown here is derived from an EMBL/GenBank/DDBJ whole genome shotgun (WGS) entry which is preliminary data.</text>
</comment>
<dbReference type="EMBL" id="QXFY01001334">
    <property type="protein sequence ID" value="KAE9320695.1"/>
    <property type="molecule type" value="Genomic_DNA"/>
</dbReference>
<organism evidence="3 6">
    <name type="scientific">Phytophthora fragariae</name>
    <dbReference type="NCBI Taxonomy" id="53985"/>
    <lineage>
        <taxon>Eukaryota</taxon>
        <taxon>Sar</taxon>
        <taxon>Stramenopiles</taxon>
        <taxon>Oomycota</taxon>
        <taxon>Peronosporomycetes</taxon>
        <taxon>Peronosporales</taxon>
        <taxon>Peronosporaceae</taxon>
        <taxon>Phytophthora</taxon>
    </lineage>
</organism>
<evidence type="ECO:0000313" key="3">
    <source>
        <dbReference type="EMBL" id="KAE8976007.1"/>
    </source>
</evidence>
<dbReference type="EMBL" id="QXFX01001300">
    <property type="protein sequence ID" value="KAE9092834.1"/>
    <property type="molecule type" value="Genomic_DNA"/>
</dbReference>
<feature type="chain" id="PRO_5036164275" description="RxLR effector protein" evidence="2">
    <location>
        <begin position="16"/>
        <end position="61"/>
    </location>
</feature>
<dbReference type="AlphaFoldDB" id="A0A6A3I2W4"/>
<gene>
    <name evidence="5" type="ORF">PF008_g17976</name>
    <name evidence="4" type="ORF">PF010_g17704</name>
    <name evidence="3" type="ORF">PF011_g24230</name>
</gene>
<evidence type="ECO:0000313" key="4">
    <source>
        <dbReference type="EMBL" id="KAE9092834.1"/>
    </source>
</evidence>
<sequence length="61" mass="6507">MYFASFSCTCLSVSAVFLVPPPPPAPASCHHTHNTHTLGSERSGRSRVEDPSPCGTTPPPW</sequence>
<name>A0A6A3I2W4_9STRA</name>
<evidence type="ECO:0000313" key="5">
    <source>
        <dbReference type="EMBL" id="KAE9320695.1"/>
    </source>
</evidence>
<evidence type="ECO:0000313" key="6">
    <source>
        <dbReference type="Proteomes" id="UP000460718"/>
    </source>
</evidence>
<feature type="signal peptide" evidence="2">
    <location>
        <begin position="1"/>
        <end position="15"/>
    </location>
</feature>
<keyword evidence="2" id="KW-0732">Signal</keyword>
<dbReference type="EMBL" id="QXFW01002717">
    <property type="protein sequence ID" value="KAE8976007.1"/>
    <property type="molecule type" value="Genomic_DNA"/>
</dbReference>
<dbReference type="Proteomes" id="UP000488956">
    <property type="component" value="Unassembled WGS sequence"/>
</dbReference>
<evidence type="ECO:0000313" key="8">
    <source>
        <dbReference type="Proteomes" id="UP000488956"/>
    </source>
</evidence>
<evidence type="ECO:0008006" key="9">
    <source>
        <dbReference type="Google" id="ProtNLM"/>
    </source>
</evidence>
<evidence type="ECO:0000256" key="2">
    <source>
        <dbReference type="SAM" id="SignalP"/>
    </source>
</evidence>
<dbReference type="Proteomes" id="UP000460718">
    <property type="component" value="Unassembled WGS sequence"/>
</dbReference>
<dbReference type="Proteomes" id="UP000486351">
    <property type="component" value="Unassembled WGS sequence"/>
</dbReference>
<reference evidence="6 7" key="1">
    <citation type="submission" date="2018-09" db="EMBL/GenBank/DDBJ databases">
        <title>Genomic investigation of the strawberry pathogen Phytophthora fragariae indicates pathogenicity is determined by transcriptional variation in three key races.</title>
        <authorList>
            <person name="Adams T.M."/>
            <person name="Armitage A.D."/>
            <person name="Sobczyk M.K."/>
            <person name="Bates H.J."/>
            <person name="Dunwell J.M."/>
            <person name="Nellist C.F."/>
            <person name="Harrison R.J."/>
        </authorList>
    </citation>
    <scope>NUCLEOTIDE SEQUENCE [LARGE SCALE GENOMIC DNA]</scope>
    <source>
        <strain evidence="5 7">NOV-77</strain>
        <strain evidence="4 8">ONT-3</strain>
        <strain evidence="3 6">SCRP245</strain>
    </source>
</reference>
<feature type="region of interest" description="Disordered" evidence="1">
    <location>
        <begin position="26"/>
        <end position="61"/>
    </location>
</feature>
<evidence type="ECO:0000313" key="7">
    <source>
        <dbReference type="Proteomes" id="UP000486351"/>
    </source>
</evidence>